<dbReference type="CDD" id="cd00035">
    <property type="entry name" value="ChtBD1"/>
    <property type="match status" value="1"/>
</dbReference>
<dbReference type="HOGENOM" id="CLU_179574_0_0_1"/>
<keyword evidence="2 3" id="KW-1015">Disulfide bond</keyword>
<dbReference type="SUPFAM" id="SSF57016">
    <property type="entry name" value="Plant lectins/antimicrobial peptides"/>
    <property type="match status" value="1"/>
</dbReference>
<dbReference type="Pfam" id="PF00187">
    <property type="entry name" value="Chitin_bind_1"/>
    <property type="match status" value="1"/>
</dbReference>
<dbReference type="InterPro" id="IPR001002">
    <property type="entry name" value="Chitin-bd_1"/>
</dbReference>
<keyword evidence="1 3" id="KW-0147">Chitin-binding</keyword>
<evidence type="ECO:0000259" key="5">
    <source>
        <dbReference type="PROSITE" id="PS50941"/>
    </source>
</evidence>
<dbReference type="Gramene" id="OB04G24420.1">
    <property type="protein sequence ID" value="OB04G24420.1"/>
    <property type="gene ID" value="OB04G24420"/>
</dbReference>
<name>J3LZ67_ORYBR</name>
<sequence length="79" mass="7678">MALVLGLALLLSAARPAAAQDCGCDPSLCCSKWGYCGLGGDYCGEGCQSGPCYGGGAAAAGLAGRKVGVDVPESHNGNN</sequence>
<dbReference type="Gene3D" id="3.30.60.10">
    <property type="entry name" value="Endochitinase-like"/>
    <property type="match status" value="1"/>
</dbReference>
<keyword evidence="7" id="KW-1185">Reference proteome</keyword>
<dbReference type="eggNOG" id="KOG4742">
    <property type="taxonomic scope" value="Eukaryota"/>
</dbReference>
<evidence type="ECO:0000256" key="1">
    <source>
        <dbReference type="ARBA" id="ARBA00022669"/>
    </source>
</evidence>
<proteinExistence type="predicted"/>
<feature type="disulfide bond" evidence="3">
    <location>
        <begin position="24"/>
        <end position="36"/>
    </location>
</feature>
<dbReference type="InterPro" id="IPR036861">
    <property type="entry name" value="Endochitinase-like_sf"/>
</dbReference>
<dbReference type="AlphaFoldDB" id="J3LZ67"/>
<reference evidence="6" key="1">
    <citation type="journal article" date="2013" name="Nat. Commun.">
        <title>Whole-genome sequencing of Oryza brachyantha reveals mechanisms underlying Oryza genome evolution.</title>
        <authorList>
            <person name="Chen J."/>
            <person name="Huang Q."/>
            <person name="Gao D."/>
            <person name="Wang J."/>
            <person name="Lang Y."/>
            <person name="Liu T."/>
            <person name="Li B."/>
            <person name="Bai Z."/>
            <person name="Luis Goicoechea J."/>
            <person name="Liang C."/>
            <person name="Chen C."/>
            <person name="Zhang W."/>
            <person name="Sun S."/>
            <person name="Liao Y."/>
            <person name="Zhang X."/>
            <person name="Yang L."/>
            <person name="Song C."/>
            <person name="Wang M."/>
            <person name="Shi J."/>
            <person name="Liu G."/>
            <person name="Liu J."/>
            <person name="Zhou H."/>
            <person name="Zhou W."/>
            <person name="Yu Q."/>
            <person name="An N."/>
            <person name="Chen Y."/>
            <person name="Cai Q."/>
            <person name="Wang B."/>
            <person name="Liu B."/>
            <person name="Min J."/>
            <person name="Huang Y."/>
            <person name="Wu H."/>
            <person name="Li Z."/>
            <person name="Zhang Y."/>
            <person name="Yin Y."/>
            <person name="Song W."/>
            <person name="Jiang J."/>
            <person name="Jackson S.A."/>
            <person name="Wing R.A."/>
            <person name="Wang J."/>
            <person name="Chen M."/>
        </authorList>
    </citation>
    <scope>NUCLEOTIDE SEQUENCE [LARGE SCALE GENOMIC DNA]</scope>
    <source>
        <strain evidence="6">cv. IRGC 101232</strain>
    </source>
</reference>
<dbReference type="OMA" id="PCTVMSG"/>
<dbReference type="SMART" id="SM00270">
    <property type="entry name" value="ChtBD1"/>
    <property type="match status" value="1"/>
</dbReference>
<keyword evidence="4" id="KW-0732">Signal</keyword>
<evidence type="ECO:0000313" key="6">
    <source>
        <dbReference type="EnsemblPlants" id="OB04G24420.1"/>
    </source>
</evidence>
<evidence type="ECO:0000256" key="4">
    <source>
        <dbReference type="SAM" id="SignalP"/>
    </source>
</evidence>
<evidence type="ECO:0000256" key="2">
    <source>
        <dbReference type="ARBA" id="ARBA00023157"/>
    </source>
</evidence>
<feature type="disulfide bond" evidence="3">
    <location>
        <begin position="29"/>
        <end position="43"/>
    </location>
</feature>
<reference evidence="6" key="2">
    <citation type="submission" date="2013-04" db="UniProtKB">
        <authorList>
            <consortium name="EnsemblPlants"/>
        </authorList>
    </citation>
    <scope>IDENTIFICATION</scope>
</reference>
<evidence type="ECO:0000313" key="7">
    <source>
        <dbReference type="Proteomes" id="UP000006038"/>
    </source>
</evidence>
<dbReference type="Proteomes" id="UP000006038">
    <property type="component" value="Chromosome 4"/>
</dbReference>
<comment type="caution">
    <text evidence="3">Lacks conserved residue(s) required for the propagation of feature annotation.</text>
</comment>
<dbReference type="PRINTS" id="PR00451">
    <property type="entry name" value="CHITINBINDNG"/>
</dbReference>
<evidence type="ECO:0000256" key="3">
    <source>
        <dbReference type="PROSITE-ProRule" id="PRU00261"/>
    </source>
</evidence>
<dbReference type="GO" id="GO:0008061">
    <property type="term" value="F:chitin binding"/>
    <property type="evidence" value="ECO:0007669"/>
    <property type="project" value="UniProtKB-UniRule"/>
</dbReference>
<protein>
    <recommendedName>
        <fullName evidence="5">Chitin-binding type-1 domain-containing protein</fullName>
    </recommendedName>
</protein>
<feature type="signal peptide" evidence="4">
    <location>
        <begin position="1"/>
        <end position="19"/>
    </location>
</feature>
<feature type="chain" id="PRO_5003774401" description="Chitin-binding type-1 domain-containing protein" evidence="4">
    <location>
        <begin position="20"/>
        <end position="79"/>
    </location>
</feature>
<organism evidence="6">
    <name type="scientific">Oryza brachyantha</name>
    <name type="common">malo sina</name>
    <dbReference type="NCBI Taxonomy" id="4533"/>
    <lineage>
        <taxon>Eukaryota</taxon>
        <taxon>Viridiplantae</taxon>
        <taxon>Streptophyta</taxon>
        <taxon>Embryophyta</taxon>
        <taxon>Tracheophyta</taxon>
        <taxon>Spermatophyta</taxon>
        <taxon>Magnoliopsida</taxon>
        <taxon>Liliopsida</taxon>
        <taxon>Poales</taxon>
        <taxon>Poaceae</taxon>
        <taxon>BOP clade</taxon>
        <taxon>Oryzoideae</taxon>
        <taxon>Oryzeae</taxon>
        <taxon>Oryzinae</taxon>
        <taxon>Oryza</taxon>
    </lineage>
</organism>
<dbReference type="EnsemblPlants" id="OB04G24420.1">
    <property type="protein sequence ID" value="OB04G24420.1"/>
    <property type="gene ID" value="OB04G24420"/>
</dbReference>
<dbReference type="PROSITE" id="PS00026">
    <property type="entry name" value="CHIT_BIND_I_1"/>
    <property type="match status" value="1"/>
</dbReference>
<accession>J3LZ67</accession>
<dbReference type="InterPro" id="IPR018371">
    <property type="entry name" value="Chitin-binding_1_CS"/>
</dbReference>
<dbReference type="PROSITE" id="PS50941">
    <property type="entry name" value="CHIT_BIND_I_2"/>
    <property type="match status" value="1"/>
</dbReference>
<feature type="domain" description="Chitin-binding type-1" evidence="5">
    <location>
        <begin position="19"/>
        <end position="54"/>
    </location>
</feature>